<keyword evidence="2" id="KW-1185">Reference proteome</keyword>
<reference evidence="1 2" key="1">
    <citation type="journal article" date="2018" name="Front. Plant Sci.">
        <title>Red Clover (Trifolium pratense) and Zigzag Clover (T. medium) - A Picture of Genomic Similarities and Differences.</title>
        <authorList>
            <person name="Dluhosova J."/>
            <person name="Istvanek J."/>
            <person name="Nedelnik J."/>
            <person name="Repkova J."/>
        </authorList>
    </citation>
    <scope>NUCLEOTIDE SEQUENCE [LARGE SCALE GENOMIC DNA]</scope>
    <source>
        <strain evidence="2">cv. 10/8</strain>
        <tissue evidence="1">Leaf</tissue>
    </source>
</reference>
<dbReference type="AlphaFoldDB" id="A0A392VHX9"/>
<feature type="non-terminal residue" evidence="1">
    <location>
        <position position="26"/>
    </location>
</feature>
<protein>
    <submittedName>
        <fullName evidence="1">Uncharacterized protein</fullName>
    </submittedName>
</protein>
<comment type="caution">
    <text evidence="1">The sequence shown here is derived from an EMBL/GenBank/DDBJ whole genome shotgun (WGS) entry which is preliminary data.</text>
</comment>
<accession>A0A392VHX9</accession>
<proteinExistence type="predicted"/>
<name>A0A392VHX9_9FABA</name>
<dbReference type="Proteomes" id="UP000265520">
    <property type="component" value="Unassembled WGS sequence"/>
</dbReference>
<evidence type="ECO:0000313" key="1">
    <source>
        <dbReference type="EMBL" id="MCI86949.1"/>
    </source>
</evidence>
<dbReference type="EMBL" id="LXQA011153904">
    <property type="protein sequence ID" value="MCI86949.1"/>
    <property type="molecule type" value="Genomic_DNA"/>
</dbReference>
<evidence type="ECO:0000313" key="2">
    <source>
        <dbReference type="Proteomes" id="UP000265520"/>
    </source>
</evidence>
<sequence length="26" mass="2776">MDDSVNNVAQAIATALNWSSTPDARQ</sequence>
<organism evidence="1 2">
    <name type="scientific">Trifolium medium</name>
    <dbReference type="NCBI Taxonomy" id="97028"/>
    <lineage>
        <taxon>Eukaryota</taxon>
        <taxon>Viridiplantae</taxon>
        <taxon>Streptophyta</taxon>
        <taxon>Embryophyta</taxon>
        <taxon>Tracheophyta</taxon>
        <taxon>Spermatophyta</taxon>
        <taxon>Magnoliopsida</taxon>
        <taxon>eudicotyledons</taxon>
        <taxon>Gunneridae</taxon>
        <taxon>Pentapetalae</taxon>
        <taxon>rosids</taxon>
        <taxon>fabids</taxon>
        <taxon>Fabales</taxon>
        <taxon>Fabaceae</taxon>
        <taxon>Papilionoideae</taxon>
        <taxon>50 kb inversion clade</taxon>
        <taxon>NPAAA clade</taxon>
        <taxon>Hologalegina</taxon>
        <taxon>IRL clade</taxon>
        <taxon>Trifolieae</taxon>
        <taxon>Trifolium</taxon>
    </lineage>
</organism>